<dbReference type="InterPro" id="IPR047738">
    <property type="entry name" value="SAV_2336-like_N"/>
</dbReference>
<dbReference type="Proteomes" id="UP001611548">
    <property type="component" value="Unassembled WGS sequence"/>
</dbReference>
<keyword evidence="3" id="KW-1185">Reference proteome</keyword>
<organism evidence="2 3">
    <name type="scientific">Streptomyces pathocidini</name>
    <dbReference type="NCBI Taxonomy" id="1650571"/>
    <lineage>
        <taxon>Bacteria</taxon>
        <taxon>Bacillati</taxon>
        <taxon>Actinomycetota</taxon>
        <taxon>Actinomycetes</taxon>
        <taxon>Kitasatosporales</taxon>
        <taxon>Streptomycetaceae</taxon>
        <taxon>Streptomyces</taxon>
    </lineage>
</organism>
<feature type="region of interest" description="Disordered" evidence="1">
    <location>
        <begin position="50"/>
        <end position="122"/>
    </location>
</feature>
<evidence type="ECO:0000313" key="2">
    <source>
        <dbReference type="EMBL" id="MFI1963883.1"/>
    </source>
</evidence>
<proteinExistence type="predicted"/>
<feature type="region of interest" description="Disordered" evidence="1">
    <location>
        <begin position="1116"/>
        <end position="1142"/>
    </location>
</feature>
<dbReference type="NCBIfam" id="NF041121">
    <property type="entry name" value="SAV_2336_NTERM"/>
    <property type="match status" value="1"/>
</dbReference>
<accession>A0ABW7USW1</accession>
<gene>
    <name evidence="2" type="ORF">ACH429_07055</name>
</gene>
<feature type="compositionally biased region" description="Low complexity" evidence="1">
    <location>
        <begin position="1129"/>
        <end position="1142"/>
    </location>
</feature>
<reference evidence="2 3" key="1">
    <citation type="submission" date="2024-10" db="EMBL/GenBank/DDBJ databases">
        <title>The Natural Products Discovery Center: Release of the First 8490 Sequenced Strains for Exploring Actinobacteria Biosynthetic Diversity.</title>
        <authorList>
            <person name="Kalkreuter E."/>
            <person name="Kautsar S.A."/>
            <person name="Yang D."/>
            <person name="Bader C.D."/>
            <person name="Teijaro C.N."/>
            <person name="Fluegel L."/>
            <person name="Davis C.M."/>
            <person name="Simpson J.R."/>
            <person name="Lauterbach L."/>
            <person name="Steele A.D."/>
            <person name="Gui C."/>
            <person name="Meng S."/>
            <person name="Li G."/>
            <person name="Viehrig K."/>
            <person name="Ye F."/>
            <person name="Su P."/>
            <person name="Kiefer A.F."/>
            <person name="Nichols A."/>
            <person name="Cepeda A.J."/>
            <person name="Yan W."/>
            <person name="Fan B."/>
            <person name="Jiang Y."/>
            <person name="Adhikari A."/>
            <person name="Zheng C.-J."/>
            <person name="Schuster L."/>
            <person name="Cowan T.M."/>
            <person name="Smanski M.J."/>
            <person name="Chevrette M.G."/>
            <person name="De Carvalho L.P.S."/>
            <person name="Shen B."/>
        </authorList>
    </citation>
    <scope>NUCLEOTIDE SEQUENCE [LARGE SCALE GENOMIC DNA]</scope>
    <source>
        <strain evidence="2 3">NPDC020327</strain>
    </source>
</reference>
<comment type="caution">
    <text evidence="2">The sequence shown here is derived from an EMBL/GenBank/DDBJ whole genome shotgun (WGS) entry which is preliminary data.</text>
</comment>
<feature type="compositionally biased region" description="Low complexity" evidence="1">
    <location>
        <begin position="1184"/>
        <end position="1212"/>
    </location>
</feature>
<dbReference type="EMBL" id="JBIRWE010000002">
    <property type="protein sequence ID" value="MFI1963883.1"/>
    <property type="molecule type" value="Genomic_DNA"/>
</dbReference>
<feature type="region of interest" description="Disordered" evidence="1">
    <location>
        <begin position="1155"/>
        <end position="1237"/>
    </location>
</feature>
<dbReference type="RefSeq" id="WP_398718112.1">
    <property type="nucleotide sequence ID" value="NZ_JBIRWE010000002.1"/>
</dbReference>
<feature type="compositionally biased region" description="Basic and acidic residues" evidence="1">
    <location>
        <begin position="60"/>
        <end position="69"/>
    </location>
</feature>
<feature type="compositionally biased region" description="Pro residues" evidence="1">
    <location>
        <begin position="90"/>
        <end position="101"/>
    </location>
</feature>
<sequence>MAPSSRTAGSAAQDDGAVGAVALAALVARLREAGLPPTSEELADAVWLARWTGPPGGEPVHARVAEAPDGRPAQPAPAAAPDTERVPEPRSAPPRFGPAPPRQAELFAPEPGGGRGEAADGGAAFPVRVPAASALPDPQALQRALRPLQRFRAPLRPARRVLDERATADRAADTGLVVPVLRGVRRREARVQLLMDVSTSMAVWDQTLDELRQVCERAGAFREVRVHYVYEAEDGSPAIGTGLSRGGAGGGRGLAGAGLLQSPARLCDPTGRQLTLLLSDCAGPMWRGGRMQRLLHRWSATAPVAVVQPLPQRMWRRTHLPAVPGVLRRCEGPAGRLEFRPARGTAPLGTAPVPVLAPTPAALGTWARLVSGTAGLSLNAAAGWAGSRDDSAGAAGSATGPVAGSVAGSATGSASGAEAGSGALSGDTRARVQAFRRTASPEAAQLAVHLSAVPLVLPVMQLVQRAMLAGTGPSVLAEVLLSGLLRRADRPEGAGGDERWYAFVAGVREELMRQLAVGDAQLVLKHCSQYVERHFGRRARNFPAMAAAYLAGSVDLAAAAGQGEADDPGLRPFARVSERVLRRFLPEGAVPMTASGPRPAEPGALAARARTFVDRFRAEGTARDLDEGIRLFQAASEAERRAEERALHQGELAEALFLRWETRHVAEDLRLARVAAERAAGRSGRVLLALGRILTALAEAERDEAEAFNLLVAAEARLADVFEREEEPETERDVPYAAGLLHVDVLRRMAVVDRDVVRSRFDDELYDDWYAAAMNSALSAASTAMERVADVEQRTRLLVTWGRLHLDLARYFGGTGGTPRDARRYDFRRARGHARDAGVAFQAGMRAMSGTQEGSELARVLLARGEARELGAVDGLDDAARAEVLADLGRALELADPRDSDLRVRLLRRRAEVIWTYRPRGDGSDGLELARRSLREAADLVERDDPRHAKLLVFLGELALAAEQAPDAEDAVRLLREALSETSESHHALPQRRLLFGRALHARFLRTGSLADLHEADWILGAAARAADAPGIAAQAWQLRGEVALALAAQTGSRERRQRAAADFRHAAEAWEERGDLLAAARARLRRGTVLESTAGPAHAVAEYRRALALLDAEEREQTTGHGQAFRPGDATRAGAGAAEAARAADTVEAAGLADPDSAGLAAPDPVGLAAPDPAEVARRSPQARADAGAGDGAGAAEATRAADAAEAAGPGDPDPAGPADPGPAEDARGSTQALAEAIQARIDAVQAGDA</sequence>
<evidence type="ECO:0000256" key="1">
    <source>
        <dbReference type="SAM" id="MobiDB-lite"/>
    </source>
</evidence>
<evidence type="ECO:0000313" key="3">
    <source>
        <dbReference type="Proteomes" id="UP001611548"/>
    </source>
</evidence>
<feature type="compositionally biased region" description="Low complexity" evidence="1">
    <location>
        <begin position="70"/>
        <end position="81"/>
    </location>
</feature>
<name>A0ABW7USW1_9ACTN</name>
<feature type="compositionally biased region" description="Pro residues" evidence="1">
    <location>
        <begin position="1213"/>
        <end position="1222"/>
    </location>
</feature>
<protein>
    <submittedName>
        <fullName evidence="2">SAV_2336 N-terminal domain-related protein</fullName>
    </submittedName>
</protein>